<dbReference type="GO" id="GO:0045895">
    <property type="term" value="P:positive regulation of mating-type specific transcription, DNA-templated"/>
    <property type="evidence" value="ECO:0007669"/>
    <property type="project" value="InterPro"/>
</dbReference>
<dbReference type="InterPro" id="IPR006856">
    <property type="entry name" value="MATalpha_HMGbox"/>
</dbReference>
<keyword evidence="9" id="KW-1185">Reference proteome</keyword>
<keyword evidence="2 5" id="KW-0238">DNA-binding</keyword>
<dbReference type="AlphaFoldDB" id="A0A2I1DD09"/>
<evidence type="ECO:0000256" key="1">
    <source>
        <dbReference type="ARBA" id="ARBA00023015"/>
    </source>
</evidence>
<comment type="subcellular location">
    <subcellularLocation>
        <location evidence="5">Nucleus</location>
    </subcellularLocation>
</comment>
<keyword evidence="4 5" id="KW-0539">Nucleus</keyword>
<gene>
    <name evidence="8" type="ORF">P168DRAFT_313902</name>
</gene>
<dbReference type="Pfam" id="PF04769">
    <property type="entry name" value="MATalpha_HMGbox"/>
    <property type="match status" value="1"/>
</dbReference>
<evidence type="ECO:0000256" key="5">
    <source>
        <dbReference type="RuleBase" id="RU003516"/>
    </source>
</evidence>
<reference evidence="8" key="1">
    <citation type="submission" date="2016-12" db="EMBL/GenBank/DDBJ databases">
        <title>The genomes of Aspergillus section Nigri reveals drivers in fungal speciation.</title>
        <authorList>
            <consortium name="DOE Joint Genome Institute"/>
            <person name="Vesth T.C."/>
            <person name="Nybo J."/>
            <person name="Theobald S."/>
            <person name="Brandl J."/>
            <person name="Frisvad J.C."/>
            <person name="Nielsen K.F."/>
            <person name="Lyhne E.K."/>
            <person name="Kogle M.E."/>
            <person name="Kuo A."/>
            <person name="Riley R."/>
            <person name="Clum A."/>
            <person name="Nolan M."/>
            <person name="Lipzen A."/>
            <person name="Salamov A."/>
            <person name="Henrissat B."/>
            <person name="Wiebenga A."/>
            <person name="De vries R.P."/>
            <person name="Grigoriev I.V."/>
            <person name="Mortensen U.H."/>
            <person name="Andersen M.R."/>
            <person name="Baker S.E."/>
        </authorList>
    </citation>
    <scope>NUCLEOTIDE SEQUENCE</scope>
    <source>
        <strain evidence="8">IBT 28561</strain>
    </source>
</reference>
<feature type="region of interest" description="Disordered" evidence="6">
    <location>
        <begin position="38"/>
        <end position="73"/>
    </location>
</feature>
<dbReference type="EMBL" id="MSFM01000001">
    <property type="protein sequence ID" value="PKY07756.1"/>
    <property type="molecule type" value="Genomic_DNA"/>
</dbReference>
<keyword evidence="3 5" id="KW-0804">Transcription</keyword>
<comment type="similarity">
    <text evidence="5">Belongs to the MATALPHA1 family.</text>
</comment>
<keyword evidence="1 5" id="KW-0805">Transcription regulation</keyword>
<dbReference type="VEuPathDB" id="FungiDB:P168DRAFT_313902"/>
<dbReference type="GO" id="GO:0005634">
    <property type="term" value="C:nucleus"/>
    <property type="evidence" value="ECO:0007669"/>
    <property type="project" value="UniProtKB-SubCell"/>
</dbReference>
<comment type="caution">
    <text evidence="8">The sequence shown here is derived from an EMBL/GenBank/DDBJ whole genome shotgun (WGS) entry which is preliminary data.</text>
</comment>
<sequence>MEDHLAILRSFSELVRSMPAQQMQELIDNMQREVDNHSIGNTPETTIDAENGPPVPEAAISRPSSSRGRRAQGVRRRPLNSFIAFRSYYSPIFPDLTQKIKSGILRFLWQNDPYKAKWAILARAYSTIRDDHDGRVALEVFLILNAQFIGIPKPERYLALMGWTVQVDDQQQYTLGKIHEPTILEHNAATNYSVDDIVQNCYATGYVRENTRRDRGIQNGNVPVLAFAAQPTLIVQANDNIRIPGNQVPTHDDDHAMDVVTLEETAEIPDSTSNGGDAHARVALPENMQGQAVEDRERGQPIPNQFDFDFGIPEWDNGAQVFTWETLLQDPLPDYDTLLPAPQDLVDFEQYLNVQPTGYAGYGLP</sequence>
<name>A0A2I1DD09_ASPC2</name>
<dbReference type="GO" id="GO:0008301">
    <property type="term" value="F:DNA binding, bending"/>
    <property type="evidence" value="ECO:0007669"/>
    <property type="project" value="InterPro"/>
</dbReference>
<evidence type="ECO:0000259" key="7">
    <source>
        <dbReference type="PROSITE" id="PS51325"/>
    </source>
</evidence>
<accession>A0A2I1DD09</accession>
<dbReference type="Proteomes" id="UP000234254">
    <property type="component" value="Unassembled WGS sequence"/>
</dbReference>
<dbReference type="PROSITE" id="PS51325">
    <property type="entry name" value="ALPHA_BOX"/>
    <property type="match status" value="1"/>
</dbReference>
<evidence type="ECO:0000313" key="8">
    <source>
        <dbReference type="EMBL" id="PKY07756.1"/>
    </source>
</evidence>
<dbReference type="GeneID" id="36547238"/>
<evidence type="ECO:0000256" key="3">
    <source>
        <dbReference type="ARBA" id="ARBA00023163"/>
    </source>
</evidence>
<protein>
    <submittedName>
        <fullName evidence="8">Mating-type alpha-box protein</fullName>
    </submittedName>
</protein>
<dbReference type="OrthoDB" id="5398665at2759"/>
<organism evidence="8 9">
    <name type="scientific">Aspergillus campestris (strain IBT 28561)</name>
    <dbReference type="NCBI Taxonomy" id="1392248"/>
    <lineage>
        <taxon>Eukaryota</taxon>
        <taxon>Fungi</taxon>
        <taxon>Dikarya</taxon>
        <taxon>Ascomycota</taxon>
        <taxon>Pezizomycotina</taxon>
        <taxon>Eurotiomycetes</taxon>
        <taxon>Eurotiomycetidae</taxon>
        <taxon>Eurotiales</taxon>
        <taxon>Aspergillaceae</taxon>
        <taxon>Aspergillus</taxon>
        <taxon>Aspergillus subgen. Circumdati</taxon>
    </lineage>
</organism>
<proteinExistence type="inferred from homology"/>
<evidence type="ECO:0000313" key="9">
    <source>
        <dbReference type="Proteomes" id="UP000234254"/>
    </source>
</evidence>
<evidence type="ECO:0000256" key="6">
    <source>
        <dbReference type="SAM" id="MobiDB-lite"/>
    </source>
</evidence>
<dbReference type="RefSeq" id="XP_024696350.1">
    <property type="nucleotide sequence ID" value="XM_024839714.1"/>
</dbReference>
<evidence type="ECO:0000256" key="4">
    <source>
        <dbReference type="ARBA" id="ARBA00023242"/>
    </source>
</evidence>
<evidence type="ECO:0000256" key="2">
    <source>
        <dbReference type="ARBA" id="ARBA00023125"/>
    </source>
</evidence>
<feature type="domain" description="Alpha box" evidence="7">
    <location>
        <begin position="74"/>
        <end position="129"/>
    </location>
</feature>